<keyword evidence="1" id="KW-0732">Signal</keyword>
<organism evidence="3 4">
    <name type="scientific">Tsuneonella litorea</name>
    <dbReference type="NCBI Taxonomy" id="2976475"/>
    <lineage>
        <taxon>Bacteria</taxon>
        <taxon>Pseudomonadati</taxon>
        <taxon>Pseudomonadota</taxon>
        <taxon>Alphaproteobacteria</taxon>
        <taxon>Sphingomonadales</taxon>
        <taxon>Erythrobacteraceae</taxon>
        <taxon>Tsuneonella</taxon>
    </lineage>
</organism>
<comment type="caution">
    <text evidence="3">The sequence shown here is derived from an EMBL/GenBank/DDBJ whole genome shotgun (WGS) entry which is preliminary data.</text>
</comment>
<dbReference type="Pfam" id="PF16747">
    <property type="entry name" value="Adhesin_E"/>
    <property type="match status" value="1"/>
</dbReference>
<dbReference type="EMBL" id="JAOAMV010000001">
    <property type="protein sequence ID" value="MCT2557363.1"/>
    <property type="molecule type" value="Genomic_DNA"/>
</dbReference>
<dbReference type="RefSeq" id="WP_259960127.1">
    <property type="nucleotide sequence ID" value="NZ_JAOAMV010000001.1"/>
</dbReference>
<name>A0A9X2VXX1_9SPHN</name>
<feature type="signal peptide" evidence="1">
    <location>
        <begin position="1"/>
        <end position="19"/>
    </location>
</feature>
<evidence type="ECO:0000259" key="2">
    <source>
        <dbReference type="Pfam" id="PF16747"/>
    </source>
</evidence>
<dbReference type="Proteomes" id="UP001142648">
    <property type="component" value="Unassembled WGS sequence"/>
</dbReference>
<evidence type="ECO:0000313" key="4">
    <source>
        <dbReference type="Proteomes" id="UP001142648"/>
    </source>
</evidence>
<sequence length="149" mass="17292">MKRPVLGCLVALTSAPAIAQSSVPETGPWTKYQQSAVKPDYPWSDENPEHQWESEHGYYWIFERDVKREGRLVSAWIREKYKTPQPNGTVLLTTRITLDCDGRYRYSAQSSYRSDGSVVQEIDRVDDWVFIRPGTKFEVFQQSLCRRGN</sequence>
<dbReference type="AlphaFoldDB" id="A0A9X2VXX1"/>
<evidence type="ECO:0000313" key="3">
    <source>
        <dbReference type="EMBL" id="MCT2557363.1"/>
    </source>
</evidence>
<protein>
    <recommendedName>
        <fullName evidence="2">Surface-adhesin protein E-like domain-containing protein</fullName>
    </recommendedName>
</protein>
<keyword evidence="4" id="KW-1185">Reference proteome</keyword>
<accession>A0A9X2VXX1</accession>
<dbReference type="InterPro" id="IPR031939">
    <property type="entry name" value="Adhesin_E-like"/>
</dbReference>
<feature type="chain" id="PRO_5040990853" description="Surface-adhesin protein E-like domain-containing protein" evidence="1">
    <location>
        <begin position="20"/>
        <end position="149"/>
    </location>
</feature>
<proteinExistence type="predicted"/>
<gene>
    <name evidence="3" type="ORF">N0B51_00030</name>
</gene>
<evidence type="ECO:0000256" key="1">
    <source>
        <dbReference type="SAM" id="SignalP"/>
    </source>
</evidence>
<reference evidence="3" key="1">
    <citation type="submission" date="2022-09" db="EMBL/GenBank/DDBJ databases">
        <title>The genome sequence of Tsuneonella sp. YG55.</title>
        <authorList>
            <person name="Liu Y."/>
        </authorList>
    </citation>
    <scope>NUCLEOTIDE SEQUENCE</scope>
    <source>
        <strain evidence="3">YG55</strain>
    </source>
</reference>
<feature type="domain" description="Surface-adhesin protein E-like" evidence="2">
    <location>
        <begin position="55"/>
        <end position="146"/>
    </location>
</feature>